<feature type="transmembrane region" description="Helical" evidence="1">
    <location>
        <begin position="170"/>
        <end position="187"/>
    </location>
</feature>
<dbReference type="EMBL" id="MIYX01000020">
    <property type="protein sequence ID" value="OIR20649.1"/>
    <property type="molecule type" value="Genomic_DNA"/>
</dbReference>
<dbReference type="AlphaFoldDB" id="A0A1J5TI37"/>
<gene>
    <name evidence="2" type="ORF">BEU01_01300</name>
</gene>
<reference evidence="2 3" key="1">
    <citation type="submission" date="2016-08" db="EMBL/GenBank/DDBJ databases">
        <title>New Insights into Marine Group III Euryarchaeota, from dark to light.</title>
        <authorList>
            <person name="Haro-Moreno J.M."/>
            <person name="Rodriguez-Valera F."/>
            <person name="Lopez-Garcia P."/>
            <person name="Moreira D."/>
            <person name="Martin-Cuadrado A.B."/>
        </authorList>
    </citation>
    <scope>NUCLEOTIDE SEQUENCE [LARGE SCALE GENOMIC DNA]</scope>
    <source>
        <strain evidence="2">CG-Epi4</strain>
    </source>
</reference>
<evidence type="ECO:0000313" key="3">
    <source>
        <dbReference type="Proteomes" id="UP000183375"/>
    </source>
</evidence>
<feature type="transmembrane region" description="Helical" evidence="1">
    <location>
        <begin position="321"/>
        <end position="342"/>
    </location>
</feature>
<name>A0A1J5TI37_9ARCH</name>
<protein>
    <submittedName>
        <fullName evidence="2">Uncharacterized protein</fullName>
    </submittedName>
</protein>
<sequence>MDLREQLLPREKILSEYKNLLVENKKGNAYLTNKRLFLSTKNNLWNFHTKDIKYIGRMNNPRFSWIWQLPISLMILFSILWGYTLLFLICIILSAARQYLKIDSLEIGLENKKWTLSDDNLQLDEMVLQIQTNEVTGLQKSEGKPIVDAEEEQISKIEINIVGENESGPLRSAWLSLSFAFLFYYLNSFSDSGSVWLFVLLISALCSYIIYKDRRNTNAMRNVEPEDGIIRKVWYFILNKLQIKIIRANFSLNIFNKQVEVRNLGYLLSSIILLLAFTSTHINSNLIPMLFGISLGTTVYMAGRCFAGVPRPRNRMIARTFVCSIIAICVVLPCLSLTPLYIPANAILSSEYLDEGSGNGWKKSYSQLDEYGLGLASTSIYLYADDARDDEGNDDGYPAILFVIVLKVPFEVDEAVPLDILNDQFQKMALEQDIELDSELESGKRETAQGYETEYIIYNGTTKTERIGTEEINYKVTKGSESRYIGEVWKAPEYNLLVVSMGIGIISSETINEDTGIEPIDDLVDDLIPNPTDTTDEKNWNEMIDLIPEINCYQKDWKA</sequence>
<keyword evidence="1" id="KW-0472">Membrane</keyword>
<comment type="caution">
    <text evidence="2">The sequence shown here is derived from an EMBL/GenBank/DDBJ whole genome shotgun (WGS) entry which is preliminary data.</text>
</comment>
<proteinExistence type="predicted"/>
<keyword evidence="1" id="KW-1133">Transmembrane helix</keyword>
<feature type="transmembrane region" description="Helical" evidence="1">
    <location>
        <begin position="65"/>
        <end position="93"/>
    </location>
</feature>
<feature type="transmembrane region" description="Helical" evidence="1">
    <location>
        <begin position="264"/>
        <end position="282"/>
    </location>
</feature>
<dbReference type="Proteomes" id="UP000183375">
    <property type="component" value="Unassembled WGS sequence"/>
</dbReference>
<accession>A0A1J5TI37</accession>
<organism evidence="2 3">
    <name type="scientific">Marine Group III euryarchaeote CG-Epi4</name>
    <dbReference type="NCBI Taxonomy" id="1888998"/>
    <lineage>
        <taxon>Archaea</taxon>
        <taxon>Methanobacteriati</taxon>
        <taxon>Thermoplasmatota</taxon>
        <taxon>Thermoplasmata</taxon>
        <taxon>Candidatus Thermoprofundales</taxon>
    </lineage>
</organism>
<evidence type="ECO:0000256" key="1">
    <source>
        <dbReference type="SAM" id="Phobius"/>
    </source>
</evidence>
<keyword evidence="1" id="KW-0812">Transmembrane</keyword>
<feature type="transmembrane region" description="Helical" evidence="1">
    <location>
        <begin position="288"/>
        <end position="309"/>
    </location>
</feature>
<evidence type="ECO:0000313" key="2">
    <source>
        <dbReference type="EMBL" id="OIR20649.1"/>
    </source>
</evidence>
<feature type="transmembrane region" description="Helical" evidence="1">
    <location>
        <begin position="193"/>
        <end position="211"/>
    </location>
</feature>